<protein>
    <submittedName>
        <fullName evidence="1">Uncharacterized protein</fullName>
    </submittedName>
</protein>
<reference evidence="1 2" key="1">
    <citation type="submission" date="2016-11" db="EMBL/GenBank/DDBJ databases">
        <authorList>
            <person name="Jaros S."/>
            <person name="Januszkiewicz K."/>
            <person name="Wedrychowicz H."/>
        </authorList>
    </citation>
    <scope>NUCLEOTIDE SEQUENCE [LARGE SCALE GENOMIC DNA]</scope>
    <source>
        <strain evidence="1 2">DSM 100565</strain>
    </source>
</reference>
<sequence>MPGDVAPGRAGGRSICGKIMEGATVRSAPDVRDTVALLSQLD</sequence>
<dbReference type="AlphaFoldDB" id="A0A1M6A6C8"/>
<dbReference type="Proteomes" id="UP000184292">
    <property type="component" value="Unassembled WGS sequence"/>
</dbReference>
<proteinExistence type="predicted"/>
<name>A0A1M6A6C8_9RHOB</name>
<keyword evidence="2" id="KW-1185">Reference proteome</keyword>
<dbReference type="STRING" id="1447782.SAMN05444417_0258"/>
<evidence type="ECO:0000313" key="1">
    <source>
        <dbReference type="EMBL" id="SHI32048.1"/>
    </source>
</evidence>
<organism evidence="1 2">
    <name type="scientific">Wenxinia saemankumensis</name>
    <dbReference type="NCBI Taxonomy" id="1447782"/>
    <lineage>
        <taxon>Bacteria</taxon>
        <taxon>Pseudomonadati</taxon>
        <taxon>Pseudomonadota</taxon>
        <taxon>Alphaproteobacteria</taxon>
        <taxon>Rhodobacterales</taxon>
        <taxon>Roseobacteraceae</taxon>
        <taxon>Wenxinia</taxon>
    </lineage>
</organism>
<evidence type="ECO:0000313" key="2">
    <source>
        <dbReference type="Proteomes" id="UP000184292"/>
    </source>
</evidence>
<accession>A0A1M6A6C8</accession>
<gene>
    <name evidence="1" type="ORF">SAMN05444417_0258</name>
</gene>
<dbReference type="EMBL" id="FQYO01000001">
    <property type="protein sequence ID" value="SHI32048.1"/>
    <property type="molecule type" value="Genomic_DNA"/>
</dbReference>